<dbReference type="Proteomes" id="UP001628164">
    <property type="component" value="Unassembled WGS sequence"/>
</dbReference>
<keyword evidence="3" id="KW-1185">Reference proteome</keyword>
<reference evidence="2 3" key="1">
    <citation type="journal article" date="2024" name="Dis. Aquat. Organ.">
        <title>Francisella sciaenopsi sp. nov. isolated from diseased red drum Sciaenops ocellatus in Florida, USA.</title>
        <authorList>
            <person name="Kawahara M."/>
            <person name="Cody T.T."/>
            <person name="Yanong R.P.E."/>
            <person name="Henderson E."/>
            <person name="Yazdi Z."/>
            <person name="Soto E."/>
        </authorList>
    </citation>
    <scope>NUCLEOTIDE SEQUENCE [LARGE SCALE GENOMIC DNA]</scope>
    <source>
        <strain evidence="2 3">R22-20-7</strain>
    </source>
</reference>
<evidence type="ECO:0000313" key="2">
    <source>
        <dbReference type="EMBL" id="GMN88635.1"/>
    </source>
</evidence>
<feature type="transmembrane region" description="Helical" evidence="1">
    <location>
        <begin position="125"/>
        <end position="145"/>
    </location>
</feature>
<sequence length="155" mass="18183">MILILSAFLITSQINKFKEYFYHFWTSFIFGGLGMKIGCQIDMHYSMNAMKNMMSYSIYLSFFNFMTLLMVIACVSSCILIPQCSLNKIPIKYLVIGYAFITLSMLIGMYIGRIISIFFRFEMFYRYFFVVSLMGIFTVLGYFVISKIYNVKFKA</sequence>
<dbReference type="EMBL" id="BTHG01000001">
    <property type="protein sequence ID" value="GMN88635.1"/>
    <property type="molecule type" value="Genomic_DNA"/>
</dbReference>
<feature type="transmembrane region" description="Helical" evidence="1">
    <location>
        <begin position="20"/>
        <end position="38"/>
    </location>
</feature>
<evidence type="ECO:0000313" key="3">
    <source>
        <dbReference type="Proteomes" id="UP001628164"/>
    </source>
</evidence>
<keyword evidence="1" id="KW-0812">Transmembrane</keyword>
<proteinExistence type="predicted"/>
<keyword evidence="1" id="KW-1133">Transmembrane helix</keyword>
<comment type="caution">
    <text evidence="2">The sequence shown here is derived from an EMBL/GenBank/DDBJ whole genome shotgun (WGS) entry which is preliminary data.</text>
</comment>
<organism evidence="2 3">
    <name type="scientific">Francisella sciaenopsi</name>
    <dbReference type="NCBI Taxonomy" id="3055034"/>
    <lineage>
        <taxon>Bacteria</taxon>
        <taxon>Pseudomonadati</taxon>
        <taxon>Pseudomonadota</taxon>
        <taxon>Gammaproteobacteria</taxon>
        <taxon>Thiotrichales</taxon>
        <taxon>Francisellaceae</taxon>
        <taxon>Francisella</taxon>
    </lineage>
</organism>
<evidence type="ECO:0000256" key="1">
    <source>
        <dbReference type="SAM" id="Phobius"/>
    </source>
</evidence>
<name>A0ABQ6PC97_9GAMM</name>
<keyword evidence="1" id="KW-0472">Membrane</keyword>
<accession>A0ABQ6PC97</accession>
<feature type="transmembrane region" description="Helical" evidence="1">
    <location>
        <begin position="93"/>
        <end position="119"/>
    </location>
</feature>
<feature type="transmembrane region" description="Helical" evidence="1">
    <location>
        <begin position="58"/>
        <end position="81"/>
    </location>
</feature>
<gene>
    <name evidence="2" type="ORF">fsci_01210</name>
</gene>
<protein>
    <submittedName>
        <fullName evidence="2">Uncharacterized protein</fullName>
    </submittedName>
</protein>